<organism evidence="1 2">
    <name type="scientific">Globisporangium ultimum (strain ATCC 200006 / CBS 805.95 / DAOM BR144)</name>
    <name type="common">Pythium ultimum</name>
    <dbReference type="NCBI Taxonomy" id="431595"/>
    <lineage>
        <taxon>Eukaryota</taxon>
        <taxon>Sar</taxon>
        <taxon>Stramenopiles</taxon>
        <taxon>Oomycota</taxon>
        <taxon>Peronosporomycetes</taxon>
        <taxon>Pythiales</taxon>
        <taxon>Pythiaceae</taxon>
        <taxon>Globisporangium</taxon>
    </lineage>
</organism>
<reference evidence="1" key="3">
    <citation type="submission" date="2015-02" db="UniProtKB">
        <authorList>
            <consortium name="EnsemblProtists"/>
        </authorList>
    </citation>
    <scope>IDENTIFICATION</scope>
    <source>
        <strain evidence="1">DAOM BR144</strain>
    </source>
</reference>
<reference evidence="2" key="1">
    <citation type="journal article" date="2010" name="Genome Biol.">
        <title>Genome sequence of the necrotrophic plant pathogen Pythium ultimum reveals original pathogenicity mechanisms and effector repertoire.</title>
        <authorList>
            <person name="Levesque C.A."/>
            <person name="Brouwer H."/>
            <person name="Cano L."/>
            <person name="Hamilton J.P."/>
            <person name="Holt C."/>
            <person name="Huitema E."/>
            <person name="Raffaele S."/>
            <person name="Robideau G.P."/>
            <person name="Thines M."/>
            <person name="Win J."/>
            <person name="Zerillo M.M."/>
            <person name="Beakes G.W."/>
            <person name="Boore J.L."/>
            <person name="Busam D."/>
            <person name="Dumas B."/>
            <person name="Ferriera S."/>
            <person name="Fuerstenberg S.I."/>
            <person name="Gachon C.M."/>
            <person name="Gaulin E."/>
            <person name="Govers F."/>
            <person name="Grenville-Briggs L."/>
            <person name="Horner N."/>
            <person name="Hostetler J."/>
            <person name="Jiang R.H."/>
            <person name="Johnson J."/>
            <person name="Krajaejun T."/>
            <person name="Lin H."/>
            <person name="Meijer H.J."/>
            <person name="Moore B."/>
            <person name="Morris P."/>
            <person name="Phuntmart V."/>
            <person name="Puiu D."/>
            <person name="Shetty J."/>
            <person name="Stajich J.E."/>
            <person name="Tripathy S."/>
            <person name="Wawra S."/>
            <person name="van West P."/>
            <person name="Whitty B.R."/>
            <person name="Coutinho P.M."/>
            <person name="Henrissat B."/>
            <person name="Martin F."/>
            <person name="Thomas P.D."/>
            <person name="Tyler B.M."/>
            <person name="De Vries R.P."/>
            <person name="Kamoun S."/>
            <person name="Yandell M."/>
            <person name="Tisserat N."/>
            <person name="Buell C.R."/>
        </authorList>
    </citation>
    <scope>NUCLEOTIDE SEQUENCE</scope>
    <source>
        <strain evidence="2">DAOM:BR144</strain>
    </source>
</reference>
<dbReference type="STRING" id="431595.K3X742"/>
<dbReference type="HOGENOM" id="CLU_2215229_0_0_1"/>
<evidence type="ECO:0000313" key="2">
    <source>
        <dbReference type="Proteomes" id="UP000019132"/>
    </source>
</evidence>
<keyword evidence="2" id="KW-1185">Reference proteome</keyword>
<dbReference type="InParanoid" id="K3X742"/>
<reference evidence="2" key="2">
    <citation type="submission" date="2010-04" db="EMBL/GenBank/DDBJ databases">
        <authorList>
            <person name="Buell R."/>
            <person name="Hamilton J."/>
            <person name="Hostetler J."/>
        </authorList>
    </citation>
    <scope>NUCLEOTIDE SEQUENCE [LARGE SCALE GENOMIC DNA]</scope>
    <source>
        <strain evidence="2">DAOM:BR144</strain>
    </source>
</reference>
<dbReference type="EnsemblProtists" id="PYU1_T013041">
    <property type="protein sequence ID" value="PYU1_T013041"/>
    <property type="gene ID" value="PYU1_G013014"/>
</dbReference>
<dbReference type="EMBL" id="GL376570">
    <property type="status" value="NOT_ANNOTATED_CDS"/>
    <property type="molecule type" value="Genomic_DNA"/>
</dbReference>
<evidence type="ECO:0000313" key="1">
    <source>
        <dbReference type="EnsemblProtists" id="PYU1_T013041"/>
    </source>
</evidence>
<protein>
    <submittedName>
        <fullName evidence="1">Uncharacterized protein</fullName>
    </submittedName>
</protein>
<accession>K3X742</accession>
<proteinExistence type="predicted"/>
<sequence length="107" mass="12059">MGFRHLVPLLWDNARTIGINLLGVGDLKILNRDSYYEYIGALQAVKLTYEALARLCSVDDNVFFLGHSFGDHIAINFATLAAENNHSKGATHIEVCGWPRMLRWQGR</sequence>
<dbReference type="AlphaFoldDB" id="K3X742"/>
<dbReference type="Proteomes" id="UP000019132">
    <property type="component" value="Unassembled WGS sequence"/>
</dbReference>
<dbReference type="InterPro" id="IPR029058">
    <property type="entry name" value="AB_hydrolase_fold"/>
</dbReference>
<dbReference type="VEuPathDB" id="FungiDB:PYU1_G013014"/>
<name>K3X742_GLOUD</name>
<dbReference type="Gene3D" id="3.40.50.1820">
    <property type="entry name" value="alpha/beta hydrolase"/>
    <property type="match status" value="1"/>
</dbReference>
<dbReference type="SUPFAM" id="SSF53474">
    <property type="entry name" value="alpha/beta-Hydrolases"/>
    <property type="match status" value="1"/>
</dbReference>